<keyword evidence="3" id="KW-0597">Phosphoprotein</keyword>
<evidence type="ECO:0000256" key="4">
    <source>
        <dbReference type="ARBA" id="ARBA00022679"/>
    </source>
</evidence>
<keyword evidence="7" id="KW-0067">ATP-binding</keyword>
<evidence type="ECO:0000259" key="11">
    <source>
        <dbReference type="Pfam" id="PF07730"/>
    </source>
</evidence>
<evidence type="ECO:0000256" key="9">
    <source>
        <dbReference type="SAM" id="Phobius"/>
    </source>
</evidence>
<evidence type="ECO:0000256" key="6">
    <source>
        <dbReference type="ARBA" id="ARBA00022777"/>
    </source>
</evidence>
<dbReference type="InterPro" id="IPR003594">
    <property type="entry name" value="HATPase_dom"/>
</dbReference>
<proteinExistence type="predicted"/>
<keyword evidence="4" id="KW-0808">Transferase</keyword>
<evidence type="ECO:0000313" key="13">
    <source>
        <dbReference type="Proteomes" id="UP000778578"/>
    </source>
</evidence>
<dbReference type="InterPro" id="IPR050482">
    <property type="entry name" value="Sensor_HK_TwoCompSys"/>
</dbReference>
<dbReference type="PANTHER" id="PTHR24421">
    <property type="entry name" value="NITRATE/NITRITE SENSOR PROTEIN NARX-RELATED"/>
    <property type="match status" value="1"/>
</dbReference>
<keyword evidence="8" id="KW-0902">Two-component regulatory system</keyword>
<evidence type="ECO:0000256" key="8">
    <source>
        <dbReference type="ARBA" id="ARBA00023012"/>
    </source>
</evidence>
<feature type="transmembrane region" description="Helical" evidence="9">
    <location>
        <begin position="66"/>
        <end position="97"/>
    </location>
</feature>
<dbReference type="EC" id="2.7.13.3" evidence="2"/>
<dbReference type="InterPro" id="IPR036890">
    <property type="entry name" value="HATPase_C_sf"/>
</dbReference>
<keyword evidence="9" id="KW-1133">Transmembrane helix</keyword>
<keyword evidence="9" id="KW-0812">Transmembrane</keyword>
<evidence type="ECO:0000256" key="5">
    <source>
        <dbReference type="ARBA" id="ARBA00022741"/>
    </source>
</evidence>
<evidence type="ECO:0000256" key="7">
    <source>
        <dbReference type="ARBA" id="ARBA00022840"/>
    </source>
</evidence>
<gene>
    <name evidence="12" type="ORF">K7862_01680</name>
</gene>
<dbReference type="Proteomes" id="UP000778578">
    <property type="component" value="Unassembled WGS sequence"/>
</dbReference>
<dbReference type="InterPro" id="IPR011712">
    <property type="entry name" value="Sig_transdc_His_kin_sub3_dim/P"/>
</dbReference>
<comment type="caution">
    <text evidence="12">The sequence shown here is derived from an EMBL/GenBank/DDBJ whole genome shotgun (WGS) entry which is preliminary data.</text>
</comment>
<evidence type="ECO:0000256" key="3">
    <source>
        <dbReference type="ARBA" id="ARBA00022553"/>
    </source>
</evidence>
<dbReference type="Gene3D" id="1.20.5.1930">
    <property type="match status" value="1"/>
</dbReference>
<comment type="catalytic activity">
    <reaction evidence="1">
        <text>ATP + protein L-histidine = ADP + protein N-phospho-L-histidine.</text>
        <dbReference type="EC" id="2.7.13.3"/>
    </reaction>
</comment>
<dbReference type="Gene3D" id="3.30.565.10">
    <property type="entry name" value="Histidine kinase-like ATPase, C-terminal domain"/>
    <property type="match status" value="1"/>
</dbReference>
<organism evidence="12 13">
    <name type="scientific">Actinacidiphila acidipaludis</name>
    <dbReference type="NCBI Taxonomy" id="2873382"/>
    <lineage>
        <taxon>Bacteria</taxon>
        <taxon>Bacillati</taxon>
        <taxon>Actinomycetota</taxon>
        <taxon>Actinomycetes</taxon>
        <taxon>Kitasatosporales</taxon>
        <taxon>Streptomycetaceae</taxon>
        <taxon>Actinacidiphila</taxon>
    </lineage>
</organism>
<keyword evidence="5" id="KW-0547">Nucleotide-binding</keyword>
<evidence type="ECO:0000259" key="10">
    <source>
        <dbReference type="Pfam" id="PF02518"/>
    </source>
</evidence>
<feature type="transmembrane region" description="Helical" evidence="9">
    <location>
        <begin position="34"/>
        <end position="54"/>
    </location>
</feature>
<feature type="domain" description="Histidine kinase/HSP90-like ATPase" evidence="10">
    <location>
        <begin position="282"/>
        <end position="378"/>
    </location>
</feature>
<reference evidence="12 13" key="1">
    <citation type="submission" date="2021-08" db="EMBL/GenBank/DDBJ databases">
        <title>WGS of actinomycetes from Thailand.</title>
        <authorList>
            <person name="Thawai C."/>
        </authorList>
    </citation>
    <scope>NUCLEOTIDE SEQUENCE [LARGE SCALE GENOMIC DNA]</scope>
    <source>
        <strain evidence="12 13">PLK6-54</strain>
    </source>
</reference>
<dbReference type="CDD" id="cd16917">
    <property type="entry name" value="HATPase_UhpB-NarQ-NarX-like"/>
    <property type="match status" value="1"/>
</dbReference>
<dbReference type="Pfam" id="PF02518">
    <property type="entry name" value="HATPase_c"/>
    <property type="match status" value="1"/>
</dbReference>
<dbReference type="RefSeq" id="WP_222959606.1">
    <property type="nucleotide sequence ID" value="NZ_JAINZZ010000001.1"/>
</dbReference>
<feature type="domain" description="Signal transduction histidine kinase subgroup 3 dimerisation and phosphoacceptor" evidence="11">
    <location>
        <begin position="168"/>
        <end position="237"/>
    </location>
</feature>
<feature type="transmembrane region" description="Helical" evidence="9">
    <location>
        <begin position="109"/>
        <end position="127"/>
    </location>
</feature>
<dbReference type="Pfam" id="PF07730">
    <property type="entry name" value="HisKA_3"/>
    <property type="match status" value="1"/>
</dbReference>
<dbReference type="EMBL" id="JAINZZ010000001">
    <property type="protein sequence ID" value="MBY8876350.1"/>
    <property type="molecule type" value="Genomic_DNA"/>
</dbReference>
<evidence type="ECO:0000256" key="2">
    <source>
        <dbReference type="ARBA" id="ARBA00012438"/>
    </source>
</evidence>
<dbReference type="SUPFAM" id="SSF55874">
    <property type="entry name" value="ATPase domain of HSP90 chaperone/DNA topoisomerase II/histidine kinase"/>
    <property type="match status" value="1"/>
</dbReference>
<keyword evidence="6" id="KW-0418">Kinase</keyword>
<evidence type="ECO:0000313" key="12">
    <source>
        <dbReference type="EMBL" id="MBY8876350.1"/>
    </source>
</evidence>
<protein>
    <recommendedName>
        <fullName evidence="2">histidine kinase</fullName>
        <ecNumber evidence="2">2.7.13.3</ecNumber>
    </recommendedName>
</protein>
<keyword evidence="13" id="KW-1185">Reference proteome</keyword>
<accession>A0ABS7PZN7</accession>
<dbReference type="PANTHER" id="PTHR24421:SF10">
    <property type="entry name" value="NITRATE_NITRITE SENSOR PROTEIN NARQ"/>
    <property type="match status" value="1"/>
</dbReference>
<keyword evidence="9" id="KW-0472">Membrane</keyword>
<name>A0ABS7PZN7_9ACTN</name>
<sequence>MRAVAARNGADLLLAAVLLSWASADVPWPWRPPGHGGTGAAVCGFLALALVQSVPSIWRRRLPGTGLALALGALAVRTALGLHTVSAVAAVAATGYAVGAYSAFGRRHAWPLFAAGAVAGLAALASYQVRMVIGMPGVLLAAGLLAGDAAASRRLAAEAAVEAAQAAERRRIARELHDVLAHQLSAITIQAGAVRIAAGTGAAGSQGAAVETLGTVERLAREATVELGHLLGVLRRDGEPAARTPAPCLAELPSLIATACDAGVETGFAVTGAARQLSPGTELAAYRIVQEALTNVIRHAPGAAAQVVLRYQPQGLDLSVVNGRPATVFSSSSSGRRAPVTSRLGMTGMRERAQLHGGSMTATALPDGGFAVHAHLPYGLPGGSA</sequence>
<evidence type="ECO:0000256" key="1">
    <source>
        <dbReference type="ARBA" id="ARBA00000085"/>
    </source>
</evidence>